<evidence type="ECO:0000313" key="11">
    <source>
        <dbReference type="Proteomes" id="UP001150907"/>
    </source>
</evidence>
<evidence type="ECO:0000256" key="7">
    <source>
        <dbReference type="ARBA" id="ARBA00047647"/>
    </source>
</evidence>
<proteinExistence type="inferred from homology"/>
<dbReference type="PANTHER" id="PTHR11113:SF14">
    <property type="entry name" value="N-ACETYLGLUCOSAMINE-6-PHOSPHATE DEACETYLASE"/>
    <property type="match status" value="1"/>
</dbReference>
<evidence type="ECO:0000256" key="3">
    <source>
        <dbReference type="ARBA" id="ARBA00018029"/>
    </source>
</evidence>
<dbReference type="CDD" id="cd00854">
    <property type="entry name" value="NagA"/>
    <property type="match status" value="1"/>
</dbReference>
<reference evidence="10" key="1">
    <citation type="submission" date="2022-07" db="EMBL/GenBank/DDBJ databases">
        <title>Phylogenomic reconstructions and comparative analyses of Kickxellomycotina fungi.</title>
        <authorList>
            <person name="Reynolds N.K."/>
            <person name="Stajich J.E."/>
            <person name="Barry K."/>
            <person name="Grigoriev I.V."/>
            <person name="Crous P."/>
            <person name="Smith M.E."/>
        </authorList>
    </citation>
    <scope>NUCLEOTIDE SEQUENCE</scope>
    <source>
        <strain evidence="10">IMI 214461</strain>
    </source>
</reference>
<dbReference type="InterPro" id="IPR006680">
    <property type="entry name" value="Amidohydro-rel"/>
</dbReference>
<evidence type="ECO:0000256" key="4">
    <source>
        <dbReference type="ARBA" id="ARBA00022723"/>
    </source>
</evidence>
<dbReference type="AlphaFoldDB" id="A0A9W8BBW1"/>
<evidence type="ECO:0000256" key="1">
    <source>
        <dbReference type="ARBA" id="ARBA00010716"/>
    </source>
</evidence>
<dbReference type="InterPro" id="IPR032466">
    <property type="entry name" value="Metal_Hydrolase"/>
</dbReference>
<name>A0A9W8BBW1_9FUNG</name>
<dbReference type="InterPro" id="IPR003764">
    <property type="entry name" value="GlcNAc_6-P_deAcase"/>
</dbReference>
<dbReference type="Gene3D" id="2.30.40.10">
    <property type="entry name" value="Urease, subunit C, domain 1"/>
    <property type="match status" value="1"/>
</dbReference>
<comment type="similarity">
    <text evidence="1">Belongs to the metallo-dependent hydrolases superfamily. NagA family.</text>
</comment>
<gene>
    <name evidence="10" type="primary">NAG2_2</name>
    <name evidence="10" type="ORF">H4R26_003906</name>
</gene>
<evidence type="ECO:0000256" key="5">
    <source>
        <dbReference type="ARBA" id="ARBA00022801"/>
    </source>
</evidence>
<keyword evidence="11" id="KW-1185">Reference proteome</keyword>
<dbReference type="InterPro" id="IPR011059">
    <property type="entry name" value="Metal-dep_hydrolase_composite"/>
</dbReference>
<dbReference type="GO" id="GO:0046872">
    <property type="term" value="F:metal ion binding"/>
    <property type="evidence" value="ECO:0007669"/>
    <property type="project" value="UniProtKB-KW"/>
</dbReference>
<dbReference type="Pfam" id="PF01979">
    <property type="entry name" value="Amidohydro_1"/>
    <property type="match status" value="1"/>
</dbReference>
<dbReference type="Proteomes" id="UP001150907">
    <property type="component" value="Unassembled WGS sequence"/>
</dbReference>
<dbReference type="PANTHER" id="PTHR11113">
    <property type="entry name" value="N-ACETYLGLUCOSAMINE-6-PHOSPHATE DEACETYLASE"/>
    <property type="match status" value="1"/>
</dbReference>
<evidence type="ECO:0000256" key="2">
    <source>
        <dbReference type="ARBA" id="ARBA00011899"/>
    </source>
</evidence>
<dbReference type="Gene3D" id="3.20.20.140">
    <property type="entry name" value="Metal-dependent hydrolases"/>
    <property type="match status" value="1"/>
</dbReference>
<dbReference type="GO" id="GO:0006046">
    <property type="term" value="P:N-acetylglucosamine catabolic process"/>
    <property type="evidence" value="ECO:0007669"/>
    <property type="project" value="TreeGrafter"/>
</dbReference>
<dbReference type="EC" id="3.5.1.25" evidence="2"/>
<evidence type="ECO:0000313" key="10">
    <source>
        <dbReference type="EMBL" id="KAJ2001844.1"/>
    </source>
</evidence>
<comment type="catalytic activity">
    <reaction evidence="7">
        <text>N-acetyl-D-glucosamine 6-phosphate + H2O = D-glucosamine 6-phosphate + acetate</text>
        <dbReference type="Rhea" id="RHEA:22936"/>
        <dbReference type="ChEBI" id="CHEBI:15377"/>
        <dbReference type="ChEBI" id="CHEBI:30089"/>
        <dbReference type="ChEBI" id="CHEBI:57513"/>
        <dbReference type="ChEBI" id="CHEBI:58725"/>
        <dbReference type="EC" id="3.5.1.25"/>
    </reaction>
</comment>
<dbReference type="GO" id="GO:0008448">
    <property type="term" value="F:N-acetylglucosamine-6-phosphate deacetylase activity"/>
    <property type="evidence" value="ECO:0007669"/>
    <property type="project" value="UniProtKB-EC"/>
</dbReference>
<dbReference type="FunFam" id="3.20.20.140:FF:000065">
    <property type="entry name" value="N-acetylglucosamine-6-phosphate deacetylase"/>
    <property type="match status" value="1"/>
</dbReference>
<keyword evidence="6" id="KW-0119">Carbohydrate metabolism</keyword>
<evidence type="ECO:0000259" key="9">
    <source>
        <dbReference type="Pfam" id="PF01979"/>
    </source>
</evidence>
<dbReference type="SUPFAM" id="SSF51338">
    <property type="entry name" value="Composite domain of metallo-dependent hydrolases"/>
    <property type="match status" value="1"/>
</dbReference>
<dbReference type="SUPFAM" id="SSF51556">
    <property type="entry name" value="Metallo-dependent hydrolases"/>
    <property type="match status" value="1"/>
</dbReference>
<evidence type="ECO:0000256" key="6">
    <source>
        <dbReference type="ARBA" id="ARBA00023277"/>
    </source>
</evidence>
<keyword evidence="4" id="KW-0479">Metal-binding</keyword>
<evidence type="ECO:0000256" key="8">
    <source>
        <dbReference type="SAM" id="MobiDB-lite"/>
    </source>
</evidence>
<comment type="caution">
    <text evidence="10">The sequence shown here is derived from an EMBL/GenBank/DDBJ whole genome shotgun (WGS) entry which is preliminary data.</text>
</comment>
<dbReference type="EMBL" id="JANBQF010000359">
    <property type="protein sequence ID" value="KAJ2001844.1"/>
    <property type="molecule type" value="Genomic_DNA"/>
</dbReference>
<feature type="region of interest" description="Disordered" evidence="8">
    <location>
        <begin position="41"/>
        <end position="80"/>
    </location>
</feature>
<protein>
    <recommendedName>
        <fullName evidence="3">N-acetylglucosamine-6-phosphate deacetylase</fullName>
        <ecNumber evidence="2">3.5.1.25</ecNumber>
    </recommendedName>
</protein>
<organism evidence="10 11">
    <name type="scientific">Coemansia thaxteri</name>
    <dbReference type="NCBI Taxonomy" id="2663907"/>
    <lineage>
        <taxon>Eukaryota</taxon>
        <taxon>Fungi</taxon>
        <taxon>Fungi incertae sedis</taxon>
        <taxon>Zoopagomycota</taxon>
        <taxon>Kickxellomycotina</taxon>
        <taxon>Kickxellomycetes</taxon>
        <taxon>Kickxellales</taxon>
        <taxon>Kickxellaceae</taxon>
        <taxon>Coemansia</taxon>
    </lineage>
</organism>
<sequence>MAVINSVAADAHSRPAISLEAIKIVTGMAAISVSAPARAVVQDPSMQPPTSPGKDGAPSSRRLFSLPDPPSGLASPSTSPTRLVRMLSARSIEQQAIIAGGPITQIHNCRVLRNHKIESDDIWFQDGRIINPTSLYGLRSPDARIDARGLIVAPGLIDVQLNGAFGYDFSFNQSDIDTCLNVVSRGVLLQGCTSFCPTTVSSMSETYHGVLPHLGKRPGSLKNGAESLGAHVEGPFMNPKKKGAHEVACLRTAANGLADFDECYGLDNLRNYVAYMTVAPEVDGVLEAIPQLISKCQIGISLGHSVATNEVARQAHEGGAKMVTHLFNAMTDFHHRDPGIVGLLSMPSSSECVKLDANGVNVQQHASTGASTVFYGLICDGIHVHPNAVKIAYNSHPTGAILVTDAMGAMGLPDGQYKLGNMSVDVGPKSDTKGNPRAAVIQGTNTLAGSIVTLIECVRNFKEFTQCSTVEALEAATLRPAQMLGIAHRKGTLDFGADADMIFLSDDLDIQHIFVRGELATPATVGLDFHGSI</sequence>
<feature type="domain" description="Amidohydrolase-related" evidence="9">
    <location>
        <begin position="151"/>
        <end position="519"/>
    </location>
</feature>
<accession>A0A9W8BBW1</accession>
<dbReference type="OrthoDB" id="10264777at2759"/>
<keyword evidence="5 10" id="KW-0378">Hydrolase</keyword>